<reference evidence="14 15" key="1">
    <citation type="submission" date="2020-08" db="EMBL/GenBank/DDBJ databases">
        <title>Genomic Encyclopedia of Type Strains, Phase IV (KMG-V): Genome sequencing to study the core and pangenomes of soil and plant-associated prokaryotes.</title>
        <authorList>
            <person name="Whitman W."/>
        </authorList>
    </citation>
    <scope>NUCLEOTIDE SEQUENCE [LARGE SCALE GENOMIC DNA]</scope>
    <source>
        <strain evidence="12 15">SEMIA 444</strain>
        <strain evidence="11 14">SEMIA 448</strain>
        <strain evidence="13 16">SEMIA 452</strain>
    </source>
</reference>
<proteinExistence type="inferred from homology"/>
<evidence type="ECO:0000313" key="13">
    <source>
        <dbReference type="EMBL" id="MBB4446021.1"/>
    </source>
</evidence>
<dbReference type="EMBL" id="JACIGW010000002">
    <property type="protein sequence ID" value="MBB4348095.1"/>
    <property type="molecule type" value="Genomic_DNA"/>
</dbReference>
<keyword evidence="2 10" id="KW-0813">Transport</keyword>
<dbReference type="SUPFAM" id="SSF56935">
    <property type="entry name" value="Porins"/>
    <property type="match status" value="1"/>
</dbReference>
<evidence type="ECO:0000256" key="5">
    <source>
        <dbReference type="ARBA" id="ARBA00022729"/>
    </source>
</evidence>
<evidence type="ECO:0000256" key="4">
    <source>
        <dbReference type="ARBA" id="ARBA00022692"/>
    </source>
</evidence>
<keyword evidence="7 10" id="KW-0626">Porin</keyword>
<dbReference type="Proteomes" id="UP000524535">
    <property type="component" value="Unassembled WGS sequence"/>
</dbReference>
<evidence type="ECO:0000313" key="15">
    <source>
        <dbReference type="Proteomes" id="UP000524535"/>
    </source>
</evidence>
<evidence type="ECO:0000313" key="14">
    <source>
        <dbReference type="Proteomes" id="UP000520770"/>
    </source>
</evidence>
<accession>A0A7W6UXD6</accession>
<dbReference type="GO" id="GO:0009279">
    <property type="term" value="C:cell outer membrane"/>
    <property type="evidence" value="ECO:0007669"/>
    <property type="project" value="UniProtKB-SubCell"/>
</dbReference>
<dbReference type="Proteomes" id="UP000520770">
    <property type="component" value="Unassembled WGS sequence"/>
</dbReference>
<evidence type="ECO:0000256" key="1">
    <source>
        <dbReference type="ARBA" id="ARBA00009521"/>
    </source>
</evidence>
<comment type="similarity">
    <text evidence="1 10">Belongs to the alphaproteobacteria porin family.</text>
</comment>
<dbReference type="RefSeq" id="WP_183822498.1">
    <property type="nucleotide sequence ID" value="NZ_JACIGW010000002.1"/>
</dbReference>
<feature type="chain" id="PRO_5036509549" description="Porin" evidence="10">
    <location>
        <begin position="23"/>
        <end position="370"/>
    </location>
</feature>
<dbReference type="Pfam" id="PF02530">
    <property type="entry name" value="Porin_2"/>
    <property type="match status" value="1"/>
</dbReference>
<gene>
    <name evidence="12" type="ORF">GGE31_001837</name>
    <name evidence="11" type="ORF">GGE33_001837</name>
    <name evidence="13" type="ORF">GGE35_001837</name>
</gene>
<keyword evidence="4 10" id="KW-0812">Transmembrane</keyword>
<comment type="caution">
    <text evidence="13">The sequence shown here is derived from an EMBL/GenBank/DDBJ whole genome shotgun (WGS) entry which is preliminary data.</text>
</comment>
<evidence type="ECO:0000256" key="2">
    <source>
        <dbReference type="ARBA" id="ARBA00022448"/>
    </source>
</evidence>
<evidence type="ECO:0000313" key="12">
    <source>
        <dbReference type="EMBL" id="MBB4411332.1"/>
    </source>
</evidence>
<dbReference type="GO" id="GO:0015288">
    <property type="term" value="F:porin activity"/>
    <property type="evidence" value="ECO:0007669"/>
    <property type="project" value="UniProtKB-KW"/>
</dbReference>
<keyword evidence="5 10" id="KW-0732">Signal</keyword>
<dbReference type="EMBL" id="JACIHM010000002">
    <property type="protein sequence ID" value="MBB4446021.1"/>
    <property type="molecule type" value="Genomic_DNA"/>
</dbReference>
<evidence type="ECO:0000313" key="16">
    <source>
        <dbReference type="Proteomes" id="UP000576087"/>
    </source>
</evidence>
<evidence type="ECO:0000256" key="10">
    <source>
        <dbReference type="RuleBase" id="RU364005"/>
    </source>
</evidence>
<keyword evidence="8 10" id="KW-0472">Membrane</keyword>
<dbReference type="GO" id="GO:0006811">
    <property type="term" value="P:monoatomic ion transport"/>
    <property type="evidence" value="ECO:0007669"/>
    <property type="project" value="UniProtKB-KW"/>
</dbReference>
<dbReference type="InterPro" id="IPR023614">
    <property type="entry name" value="Porin_dom_sf"/>
</dbReference>
<name>A0A7W6UXD6_9HYPH</name>
<feature type="signal peptide" evidence="10">
    <location>
        <begin position="1"/>
        <end position="22"/>
    </location>
</feature>
<keyword evidence="15" id="KW-1185">Reference proteome</keyword>
<dbReference type="EMBL" id="JACIGY010000002">
    <property type="protein sequence ID" value="MBB4411332.1"/>
    <property type="molecule type" value="Genomic_DNA"/>
</dbReference>
<evidence type="ECO:0000256" key="6">
    <source>
        <dbReference type="ARBA" id="ARBA00023065"/>
    </source>
</evidence>
<organism evidence="13 16">
    <name type="scientific">Aliirhizobium cellulosilyticum</name>
    <dbReference type="NCBI Taxonomy" id="393664"/>
    <lineage>
        <taxon>Bacteria</taxon>
        <taxon>Pseudomonadati</taxon>
        <taxon>Pseudomonadota</taxon>
        <taxon>Alphaproteobacteria</taxon>
        <taxon>Hyphomicrobiales</taxon>
        <taxon>Rhizobiaceae</taxon>
        <taxon>Aliirhizobium</taxon>
    </lineage>
</organism>
<comment type="domain">
    <text evidence="10">Consists of 16-stranded beta-barrel sheets, with large surface-exposed loops, that form a transmembrane pore at the center of each barrel. The pore is partially ocluded by a peptide loop that folds into the pore lumen.</text>
</comment>
<dbReference type="AlphaFoldDB" id="A0A7W6UXD6"/>
<evidence type="ECO:0000256" key="9">
    <source>
        <dbReference type="ARBA" id="ARBA00023237"/>
    </source>
</evidence>
<protein>
    <recommendedName>
        <fullName evidence="10">Porin</fullName>
    </recommendedName>
</protein>
<evidence type="ECO:0000256" key="7">
    <source>
        <dbReference type="ARBA" id="ARBA00023114"/>
    </source>
</evidence>
<sequence>MKLTSFLIASAASLVATSVSHAADAIVAAEPEPLEYVRVCDAFGTGYFYIPGTETCLKIGGYIRLQLDGRSNYDIDTSAGAVELDDDAGYRTNTRAQLRFEAKSDTEFGPLGSRVTLRANNNSDSSDFALNETYIELGGFRIGYFYNHFDTGLPGETVLSDEGPLSGSATDIFGDYIGGDTLNNSIRYTFESGAFTAYGQADFFNSQAGWKTDADGSADEIGLSGLIGGKFDAFSIDLFGAYEFDHEDGVVASTLSAEIGPGKLGVFGVYSSGPTRYWDYSEWTIGAEYAFAVSEKFKLTPGVQYWDNIIPTSDDYTGGSAWRVGVTADYQVTPNLLAKATFNYNNVDIDTAGYGDGDRFDGFLRLQRDF</sequence>
<keyword evidence="3 10" id="KW-1134">Transmembrane beta strand</keyword>
<keyword evidence="9 10" id="KW-0998">Cell outer membrane</keyword>
<evidence type="ECO:0000313" key="11">
    <source>
        <dbReference type="EMBL" id="MBB4348095.1"/>
    </source>
</evidence>
<dbReference type="InterPro" id="IPR003684">
    <property type="entry name" value="Porin_alphabac"/>
</dbReference>
<evidence type="ECO:0000256" key="8">
    <source>
        <dbReference type="ARBA" id="ARBA00023136"/>
    </source>
</evidence>
<evidence type="ECO:0000256" key="3">
    <source>
        <dbReference type="ARBA" id="ARBA00022452"/>
    </source>
</evidence>
<dbReference type="GO" id="GO:0046930">
    <property type="term" value="C:pore complex"/>
    <property type="evidence" value="ECO:0007669"/>
    <property type="project" value="UniProtKB-KW"/>
</dbReference>
<dbReference type="Proteomes" id="UP000576087">
    <property type="component" value="Unassembled WGS sequence"/>
</dbReference>
<keyword evidence="6 10" id="KW-0406">Ion transport</keyword>
<dbReference type="Gene3D" id="2.40.160.10">
    <property type="entry name" value="Porin"/>
    <property type="match status" value="1"/>
</dbReference>
<comment type="subcellular location">
    <subcellularLocation>
        <location evidence="10">Cell outer membrane</location>
        <topology evidence="10">Multi-pass membrane protein</topology>
    </subcellularLocation>
</comment>
<comment type="function">
    <text evidence="10">Forms passive diffusion pores that allow small molecular weight hydrophilic materials across the outer membrane.</text>
</comment>